<feature type="compositionally biased region" description="Polar residues" evidence="1">
    <location>
        <begin position="317"/>
        <end position="353"/>
    </location>
</feature>
<evidence type="ECO:0000313" key="3">
    <source>
        <dbReference type="Proteomes" id="UP000039865"/>
    </source>
</evidence>
<organism evidence="2 3">
    <name type="scientific">Stylonychia lemnae</name>
    <name type="common">Ciliate</name>
    <dbReference type="NCBI Taxonomy" id="5949"/>
    <lineage>
        <taxon>Eukaryota</taxon>
        <taxon>Sar</taxon>
        <taxon>Alveolata</taxon>
        <taxon>Ciliophora</taxon>
        <taxon>Intramacronucleata</taxon>
        <taxon>Spirotrichea</taxon>
        <taxon>Stichotrichia</taxon>
        <taxon>Sporadotrichida</taxon>
        <taxon>Oxytrichidae</taxon>
        <taxon>Stylonychinae</taxon>
        <taxon>Stylonychia</taxon>
    </lineage>
</organism>
<reference evidence="2 3" key="1">
    <citation type="submission" date="2014-06" db="EMBL/GenBank/DDBJ databases">
        <authorList>
            <person name="Swart Estienne"/>
        </authorList>
    </citation>
    <scope>NUCLEOTIDE SEQUENCE [LARGE SCALE GENOMIC DNA]</scope>
    <source>
        <strain evidence="2 3">130c</strain>
    </source>
</reference>
<accession>A0A078A8G6</accession>
<feature type="region of interest" description="Disordered" evidence="1">
    <location>
        <begin position="165"/>
        <end position="190"/>
    </location>
</feature>
<dbReference type="Proteomes" id="UP000039865">
    <property type="component" value="Unassembled WGS sequence"/>
</dbReference>
<dbReference type="EMBL" id="CCKQ01006822">
    <property type="protein sequence ID" value="CDW78161.1"/>
    <property type="molecule type" value="Genomic_DNA"/>
</dbReference>
<feature type="compositionally biased region" description="Polar residues" evidence="1">
    <location>
        <begin position="165"/>
        <end position="181"/>
    </location>
</feature>
<sequence length="594" mass="68615">MEDKQDFNTNKTPNGKQIWFDCENNKHYVLDEKTGTQQLCDPQGNLPLKFIPNKTGHMGFSERQNWLPRQVVPPYQNQLNDRAKSTEKKIYTRKQQESLRSMSSNISLHENQKKFASRTMTDGFMKAGNTGVNYLSGRMNILGTINPVVNQKDPKYQTIQQFSTIDKNRPNSATRTSSTIKKPSKDTMMAGGTTLTFLSQEARKDKILSDLNQYSSKWQNERDKRIQAGQAPNPVSQEEKNVKALTQIMIRNDSGYAIHGRQLQTPSATILMKRSQIMQRNQSQYLTSMSQSNLLLDQNQHQKTSQPTLFKDPSQQQYFSSINPSSNDNNQTSRFQQNNNQDGKYNSLKTSPKQRVDRHSLAEQTLRIQRFQDYTIKQKYIEKVNPFLQKNIDIQTQYEFTKYFDRPQSPSADPGQNAAQAKGGQPAAGGKQAPAKGAPQPGKKDEAPQIGIFKEQGLFEIKGNEFIDREEDLAFKQSICPWVSNKTKTQYMMSIEHQQKELHEKGYIPDPEKPIRSNTKGRFNMPIKTPSELFVVDKLWERKANPVSFEEFKKREIWDKKMLEKKRNQKMLKDKLIEDQMKHLNNRSPIKKKI</sequence>
<feature type="region of interest" description="Disordered" evidence="1">
    <location>
        <begin position="317"/>
        <end position="361"/>
    </location>
</feature>
<protein>
    <submittedName>
        <fullName evidence="2">Uncharacterized protein</fullName>
    </submittedName>
</protein>
<dbReference type="InParanoid" id="A0A078A8G6"/>
<keyword evidence="3" id="KW-1185">Reference proteome</keyword>
<evidence type="ECO:0000313" key="2">
    <source>
        <dbReference type="EMBL" id="CDW78161.1"/>
    </source>
</evidence>
<proteinExistence type="predicted"/>
<evidence type="ECO:0000256" key="1">
    <source>
        <dbReference type="SAM" id="MobiDB-lite"/>
    </source>
</evidence>
<dbReference type="AlphaFoldDB" id="A0A078A8G6"/>
<feature type="region of interest" description="Disordered" evidence="1">
    <location>
        <begin position="220"/>
        <end position="239"/>
    </location>
</feature>
<gene>
    <name evidence="2" type="primary">Contig16964.g18068</name>
    <name evidence="2" type="ORF">STYLEM_7134</name>
</gene>
<feature type="region of interest" description="Disordered" evidence="1">
    <location>
        <begin position="405"/>
        <end position="449"/>
    </location>
</feature>
<feature type="compositionally biased region" description="Low complexity" evidence="1">
    <location>
        <begin position="414"/>
        <end position="441"/>
    </location>
</feature>
<name>A0A078A8G6_STYLE</name>